<evidence type="ECO:0000256" key="3">
    <source>
        <dbReference type="ARBA" id="ARBA00022741"/>
    </source>
</evidence>
<dbReference type="InParanoid" id="A0A1Z5RK15"/>
<dbReference type="Gene3D" id="1.10.510.10">
    <property type="entry name" value="Transferase(Phosphotransferase) domain 1"/>
    <property type="match status" value="1"/>
</dbReference>
<dbReference type="GO" id="GO:0035556">
    <property type="term" value="P:intracellular signal transduction"/>
    <property type="evidence" value="ECO:0000318"/>
    <property type="project" value="GO_Central"/>
</dbReference>
<dbReference type="PANTHER" id="PTHR24056">
    <property type="entry name" value="CELL DIVISION PROTEIN KINASE"/>
    <property type="match status" value="1"/>
</dbReference>
<keyword evidence="9" id="KW-1185">Reference proteome</keyword>
<dbReference type="InterPro" id="IPR011009">
    <property type="entry name" value="Kinase-like_dom_sf"/>
</dbReference>
<dbReference type="GO" id="GO:0004674">
    <property type="term" value="F:protein serine/threonine kinase activity"/>
    <property type="evidence" value="ECO:0000318"/>
    <property type="project" value="GO_Central"/>
</dbReference>
<dbReference type="SUPFAM" id="SSF56112">
    <property type="entry name" value="Protein kinase-like (PK-like)"/>
    <property type="match status" value="1"/>
</dbReference>
<evidence type="ECO:0000256" key="6">
    <source>
        <dbReference type="SAM" id="MobiDB-lite"/>
    </source>
</evidence>
<gene>
    <name evidence="8" type="ORF">SORBI_3005G165300</name>
</gene>
<evidence type="ECO:0000313" key="9">
    <source>
        <dbReference type="Proteomes" id="UP000000768"/>
    </source>
</evidence>
<organism evidence="8 9">
    <name type="scientific">Sorghum bicolor</name>
    <name type="common">Sorghum</name>
    <name type="synonym">Sorghum vulgare</name>
    <dbReference type="NCBI Taxonomy" id="4558"/>
    <lineage>
        <taxon>Eukaryota</taxon>
        <taxon>Viridiplantae</taxon>
        <taxon>Streptophyta</taxon>
        <taxon>Embryophyta</taxon>
        <taxon>Tracheophyta</taxon>
        <taxon>Spermatophyta</taxon>
        <taxon>Magnoliopsida</taxon>
        <taxon>Liliopsida</taxon>
        <taxon>Poales</taxon>
        <taxon>Poaceae</taxon>
        <taxon>PACMAD clade</taxon>
        <taxon>Panicoideae</taxon>
        <taxon>Andropogonodae</taxon>
        <taxon>Andropogoneae</taxon>
        <taxon>Sorghinae</taxon>
        <taxon>Sorghum</taxon>
    </lineage>
</organism>
<evidence type="ECO:0000259" key="7">
    <source>
        <dbReference type="PROSITE" id="PS50011"/>
    </source>
</evidence>
<evidence type="ECO:0000313" key="8">
    <source>
        <dbReference type="EMBL" id="OQU83726.1"/>
    </source>
</evidence>
<dbReference type="EMBL" id="CM000764">
    <property type="protein sequence ID" value="OQU83726.1"/>
    <property type="molecule type" value="Genomic_DNA"/>
</dbReference>
<evidence type="ECO:0000256" key="4">
    <source>
        <dbReference type="ARBA" id="ARBA00022840"/>
    </source>
</evidence>
<evidence type="ECO:0000256" key="5">
    <source>
        <dbReference type="ARBA" id="ARBA00049280"/>
    </source>
</evidence>
<dbReference type="EC" id="2.7.11.23" evidence="1"/>
<dbReference type="Gramene" id="OQU83726">
    <property type="protein sequence ID" value="OQU83726"/>
    <property type="gene ID" value="SORBI_3005G165300"/>
</dbReference>
<keyword evidence="4" id="KW-0067">ATP-binding</keyword>
<accession>A0A1Z5RK15</accession>
<keyword evidence="3" id="KW-0547">Nucleotide-binding</keyword>
<dbReference type="GO" id="GO:0008353">
    <property type="term" value="F:RNA polymerase II CTD heptapeptide repeat kinase activity"/>
    <property type="evidence" value="ECO:0007669"/>
    <property type="project" value="UniProtKB-EC"/>
</dbReference>
<sequence length="357" mass="38106">MAAAAAVVHRKRPAPDDGEVCPAAEAGEKRARFSHETVKEADDYYGFNLHGSDDDVYETVEEDYEFDSIDDYEMLEDSDGSSCGGVVVRARDRCTGETVAIKRVRPSEGGDDGAAASLCAVVREAGCLAACRGHPSVLQLKSVAADENTGDLFIVTEPLVGTWKLLGAAERMHGAGVTHRDINPDNILVGPDDDDNALKICGFGCATTTAATATATATKPGAARRVVGEAEPPMGTMRYRSPEQLYGGIARYGPEEDMWALGCVMAELLTRGAPLFSADTEEGLLEQTIDLRDDIVTMGVEAFDGMVELSVAGRDLLAGLLDFDSWERPAAADALKHRWFTEEDVKASKLKSLGVPS</sequence>
<keyword evidence="2" id="KW-0597">Phosphoprotein</keyword>
<dbReference type="PROSITE" id="PS50011">
    <property type="entry name" value="PROTEIN_KINASE_DOM"/>
    <property type="match status" value="1"/>
</dbReference>
<feature type="domain" description="Protein kinase" evidence="7">
    <location>
        <begin position="73"/>
        <end position="340"/>
    </location>
</feature>
<dbReference type="GO" id="GO:0005524">
    <property type="term" value="F:ATP binding"/>
    <property type="evidence" value="ECO:0007669"/>
    <property type="project" value="UniProtKB-KW"/>
</dbReference>
<dbReference type="PANTHER" id="PTHR24056:SF432">
    <property type="entry name" value="OS10G0154500 PROTEIN"/>
    <property type="match status" value="1"/>
</dbReference>
<dbReference type="InterPro" id="IPR050108">
    <property type="entry name" value="CDK"/>
</dbReference>
<name>A0A1Z5RK15_SORBI</name>
<dbReference type="Proteomes" id="UP000000768">
    <property type="component" value="Chromosome 5"/>
</dbReference>
<reference evidence="8 9" key="1">
    <citation type="journal article" date="2009" name="Nature">
        <title>The Sorghum bicolor genome and the diversification of grasses.</title>
        <authorList>
            <person name="Paterson A.H."/>
            <person name="Bowers J.E."/>
            <person name="Bruggmann R."/>
            <person name="Dubchak I."/>
            <person name="Grimwood J."/>
            <person name="Gundlach H."/>
            <person name="Haberer G."/>
            <person name="Hellsten U."/>
            <person name="Mitros T."/>
            <person name="Poliakov A."/>
            <person name="Schmutz J."/>
            <person name="Spannagl M."/>
            <person name="Tang H."/>
            <person name="Wang X."/>
            <person name="Wicker T."/>
            <person name="Bharti A.K."/>
            <person name="Chapman J."/>
            <person name="Feltus F.A."/>
            <person name="Gowik U."/>
            <person name="Grigoriev I.V."/>
            <person name="Lyons E."/>
            <person name="Maher C.A."/>
            <person name="Martis M."/>
            <person name="Narechania A."/>
            <person name="Otillar R.P."/>
            <person name="Penning B.W."/>
            <person name="Salamov A.A."/>
            <person name="Wang Y."/>
            <person name="Zhang L."/>
            <person name="Carpita N.C."/>
            <person name="Freeling M."/>
            <person name="Gingle A.R."/>
            <person name="Hash C.T."/>
            <person name="Keller B."/>
            <person name="Klein P."/>
            <person name="Kresovich S."/>
            <person name="McCann M.C."/>
            <person name="Ming R."/>
            <person name="Peterson D.G."/>
            <person name="Mehboob-ur-Rahman"/>
            <person name="Ware D."/>
            <person name="Westhoff P."/>
            <person name="Mayer K.F."/>
            <person name="Messing J."/>
            <person name="Rokhsar D.S."/>
        </authorList>
    </citation>
    <scope>NUCLEOTIDE SEQUENCE [LARGE SCALE GENOMIC DNA]</scope>
    <source>
        <strain evidence="9">cv. BTx623</strain>
    </source>
</reference>
<dbReference type="eggNOG" id="KOG0663">
    <property type="taxonomic scope" value="Eukaryota"/>
</dbReference>
<reference evidence="9" key="2">
    <citation type="journal article" date="2018" name="Plant J.">
        <title>The Sorghum bicolor reference genome: improved assembly, gene annotations, a transcriptome atlas, and signatures of genome organization.</title>
        <authorList>
            <person name="McCormick R.F."/>
            <person name="Truong S.K."/>
            <person name="Sreedasyam A."/>
            <person name="Jenkins J."/>
            <person name="Shu S."/>
            <person name="Sims D."/>
            <person name="Kennedy M."/>
            <person name="Amirebrahimi M."/>
            <person name="Weers B.D."/>
            <person name="McKinley B."/>
            <person name="Mattison A."/>
            <person name="Morishige D.T."/>
            <person name="Grimwood J."/>
            <person name="Schmutz J."/>
            <person name="Mullet J.E."/>
        </authorList>
    </citation>
    <scope>NUCLEOTIDE SEQUENCE [LARGE SCALE GENOMIC DNA]</scope>
    <source>
        <strain evidence="9">cv. BTx623</strain>
    </source>
</reference>
<proteinExistence type="predicted"/>
<dbReference type="Pfam" id="PF00069">
    <property type="entry name" value="Pkinase"/>
    <property type="match status" value="1"/>
</dbReference>
<evidence type="ECO:0000256" key="2">
    <source>
        <dbReference type="ARBA" id="ARBA00022553"/>
    </source>
</evidence>
<dbReference type="GO" id="GO:0005634">
    <property type="term" value="C:nucleus"/>
    <property type="evidence" value="ECO:0000318"/>
    <property type="project" value="GO_Central"/>
</dbReference>
<comment type="catalytic activity">
    <reaction evidence="5">
        <text>[DNA-directed RNA polymerase] + ATP = phospho-[DNA-directed RNA polymerase] + ADP + H(+)</text>
        <dbReference type="Rhea" id="RHEA:10216"/>
        <dbReference type="Rhea" id="RHEA-COMP:11321"/>
        <dbReference type="Rhea" id="RHEA-COMP:11322"/>
        <dbReference type="ChEBI" id="CHEBI:15378"/>
        <dbReference type="ChEBI" id="CHEBI:30616"/>
        <dbReference type="ChEBI" id="CHEBI:43176"/>
        <dbReference type="ChEBI" id="CHEBI:68546"/>
        <dbReference type="ChEBI" id="CHEBI:456216"/>
        <dbReference type="EC" id="2.7.11.23"/>
    </reaction>
</comment>
<dbReference type="Gene3D" id="3.30.200.20">
    <property type="entry name" value="Phosphorylase Kinase, domain 1"/>
    <property type="match status" value="1"/>
</dbReference>
<dbReference type="OMA" id="MIHRNIN"/>
<evidence type="ECO:0000256" key="1">
    <source>
        <dbReference type="ARBA" id="ARBA00012409"/>
    </source>
</evidence>
<protein>
    <recommendedName>
        <fullName evidence="1">[RNA-polymerase]-subunit kinase</fullName>
        <ecNumber evidence="1">2.7.11.23</ecNumber>
    </recommendedName>
</protein>
<dbReference type="AlphaFoldDB" id="A0A1Z5RK15"/>
<feature type="region of interest" description="Disordered" evidence="6">
    <location>
        <begin position="1"/>
        <end position="21"/>
    </location>
</feature>
<dbReference type="GO" id="GO:0005737">
    <property type="term" value="C:cytoplasm"/>
    <property type="evidence" value="ECO:0000318"/>
    <property type="project" value="GO_Central"/>
</dbReference>
<dbReference type="InterPro" id="IPR000719">
    <property type="entry name" value="Prot_kinase_dom"/>
</dbReference>